<gene>
    <name evidence="1" type="ORF">SAMN05443663_102634</name>
</gene>
<dbReference type="EMBL" id="FQWC01000002">
    <property type="protein sequence ID" value="SHG36531.1"/>
    <property type="molecule type" value="Genomic_DNA"/>
</dbReference>
<dbReference type="OrthoDB" id="9787435at2"/>
<sequence length="112" mass="12668">MKTIKLYSIFFLFYSSYFFLKLNDSSAKSDSPRSLLYQFCRAAFPVSKLAFSAFIFSIGWDISGEIVEKTEGADGFEVGEAVFALSPNARGYAEYVAVKVDFLAKNIRRKQK</sequence>
<evidence type="ECO:0000313" key="2">
    <source>
        <dbReference type="Proteomes" id="UP000184071"/>
    </source>
</evidence>
<dbReference type="SUPFAM" id="SSF50129">
    <property type="entry name" value="GroES-like"/>
    <property type="match status" value="1"/>
</dbReference>
<proteinExistence type="predicted"/>
<reference evidence="2" key="1">
    <citation type="submission" date="2016-11" db="EMBL/GenBank/DDBJ databases">
        <authorList>
            <person name="Varghese N."/>
            <person name="Submissions S."/>
        </authorList>
    </citation>
    <scope>NUCLEOTIDE SEQUENCE [LARGE SCALE GENOMIC DNA]</scope>
    <source>
        <strain evidence="2">DSM 17963</strain>
    </source>
</reference>
<dbReference type="RefSeq" id="WP_129022524.1">
    <property type="nucleotide sequence ID" value="NZ_FQWC01000002.1"/>
</dbReference>
<dbReference type="Proteomes" id="UP000184071">
    <property type="component" value="Unassembled WGS sequence"/>
</dbReference>
<dbReference type="InterPro" id="IPR011032">
    <property type="entry name" value="GroES-like_sf"/>
</dbReference>
<evidence type="ECO:0000313" key="1">
    <source>
        <dbReference type="EMBL" id="SHG36531.1"/>
    </source>
</evidence>
<evidence type="ECO:0008006" key="3">
    <source>
        <dbReference type="Google" id="ProtNLM"/>
    </source>
</evidence>
<dbReference type="AlphaFoldDB" id="A0A1M5J7R7"/>
<keyword evidence="2" id="KW-1185">Reference proteome</keyword>
<name>A0A1M5J7R7_9FLAO</name>
<dbReference type="Gene3D" id="3.90.180.10">
    <property type="entry name" value="Medium-chain alcohol dehydrogenases, catalytic domain"/>
    <property type="match status" value="1"/>
</dbReference>
<organism evidence="1 2">
    <name type="scientific">Flavobacterium defluvii</name>
    <dbReference type="NCBI Taxonomy" id="370979"/>
    <lineage>
        <taxon>Bacteria</taxon>
        <taxon>Pseudomonadati</taxon>
        <taxon>Bacteroidota</taxon>
        <taxon>Flavobacteriia</taxon>
        <taxon>Flavobacteriales</taxon>
        <taxon>Flavobacteriaceae</taxon>
        <taxon>Flavobacterium</taxon>
    </lineage>
</organism>
<accession>A0A1M5J7R7</accession>
<protein>
    <recommendedName>
        <fullName evidence="3">Alcohol dehydrogenase GroES-like domain-containing protein</fullName>
    </recommendedName>
</protein>